<feature type="transmembrane region" description="Helical" evidence="1">
    <location>
        <begin position="41"/>
        <end position="60"/>
    </location>
</feature>
<keyword evidence="1" id="KW-0472">Membrane</keyword>
<keyword evidence="1" id="KW-0812">Transmembrane</keyword>
<dbReference type="EMBL" id="MFZO01000047">
    <property type="protein sequence ID" value="OGK23406.1"/>
    <property type="molecule type" value="Genomic_DNA"/>
</dbReference>
<name>A0A1F7GXX0_9BACT</name>
<dbReference type="Proteomes" id="UP000177913">
    <property type="component" value="Unassembled WGS sequence"/>
</dbReference>
<dbReference type="AlphaFoldDB" id="A0A1F7GXX0"/>
<keyword evidence="1" id="KW-1133">Transmembrane helix</keyword>
<feature type="transmembrane region" description="Helical" evidence="1">
    <location>
        <begin position="72"/>
        <end position="91"/>
    </location>
</feature>
<sequence>MKHLVIHIQKELKKNLFDYLLLITAGTLFLISLNIFKGERLLEFIILFIFISFYIVWGIYHHIIEDSLHLKTVVEYILIAFTLLFLLKIIILPG</sequence>
<accession>A0A1F7GXX0</accession>
<reference evidence="2 3" key="1">
    <citation type="journal article" date="2016" name="Nat. Commun.">
        <title>Thousands of microbial genomes shed light on interconnected biogeochemical processes in an aquifer system.</title>
        <authorList>
            <person name="Anantharaman K."/>
            <person name="Brown C.T."/>
            <person name="Hug L.A."/>
            <person name="Sharon I."/>
            <person name="Castelle C.J."/>
            <person name="Probst A.J."/>
            <person name="Thomas B.C."/>
            <person name="Singh A."/>
            <person name="Wilkins M.J."/>
            <person name="Karaoz U."/>
            <person name="Brodie E.L."/>
            <person name="Williams K.H."/>
            <person name="Hubbard S.S."/>
            <person name="Banfield J.F."/>
        </authorList>
    </citation>
    <scope>NUCLEOTIDE SEQUENCE [LARGE SCALE GENOMIC DNA]</scope>
</reference>
<evidence type="ECO:0000313" key="3">
    <source>
        <dbReference type="Proteomes" id="UP000177913"/>
    </source>
</evidence>
<organism evidence="2 3">
    <name type="scientific">Candidatus Roizmanbacteria bacterium RIFCSPHIGHO2_02_FULL_38_11</name>
    <dbReference type="NCBI Taxonomy" id="1802039"/>
    <lineage>
        <taxon>Bacteria</taxon>
        <taxon>Candidatus Roizmaniibacteriota</taxon>
    </lineage>
</organism>
<feature type="transmembrane region" description="Helical" evidence="1">
    <location>
        <begin position="16"/>
        <end position="35"/>
    </location>
</feature>
<comment type="caution">
    <text evidence="2">The sequence shown here is derived from an EMBL/GenBank/DDBJ whole genome shotgun (WGS) entry which is preliminary data.</text>
</comment>
<evidence type="ECO:0000256" key="1">
    <source>
        <dbReference type="SAM" id="Phobius"/>
    </source>
</evidence>
<proteinExistence type="predicted"/>
<protein>
    <submittedName>
        <fullName evidence="2">Uncharacterized protein</fullName>
    </submittedName>
</protein>
<evidence type="ECO:0000313" key="2">
    <source>
        <dbReference type="EMBL" id="OGK23406.1"/>
    </source>
</evidence>
<gene>
    <name evidence="2" type="ORF">A3C25_01925</name>
</gene>